<dbReference type="GeneID" id="69238843"/>
<comment type="subcellular location">
    <subcellularLocation>
        <location evidence="1">Mitochondrion inner membrane</location>
        <topology evidence="1">Multi-pass membrane protein</topology>
    </subcellularLocation>
</comment>
<feature type="transmembrane region" description="Helical" evidence="14">
    <location>
        <begin position="120"/>
        <end position="144"/>
    </location>
</feature>
<evidence type="ECO:0000256" key="3">
    <source>
        <dbReference type="ARBA" id="ARBA00022448"/>
    </source>
</evidence>
<dbReference type="InterPro" id="IPR036150">
    <property type="entry name" value="Cyt_b/b6_C_sf"/>
</dbReference>
<dbReference type="Pfam" id="PF13631">
    <property type="entry name" value="Cytochrom_B_N_2"/>
    <property type="match status" value="1"/>
</dbReference>
<organism evidence="17">
    <name type="scientific">Phellinotus piptadeniae</name>
    <dbReference type="NCBI Taxonomy" id="1638731"/>
    <lineage>
        <taxon>Eukaryota</taxon>
        <taxon>Fungi</taxon>
        <taxon>Dikarya</taxon>
        <taxon>Basidiomycota</taxon>
        <taxon>Agaricomycotina</taxon>
        <taxon>Agaricomycetes</taxon>
        <taxon>Hymenochaetales</taxon>
        <taxon>Hymenochaetaceae</taxon>
        <taxon>Phellinotus</taxon>
    </lineage>
</organism>
<proteinExistence type="inferred from homology"/>
<evidence type="ECO:0000259" key="15">
    <source>
        <dbReference type="PROSITE" id="PS51002"/>
    </source>
</evidence>
<protein>
    <recommendedName>
        <fullName evidence="2 14">Cytochrome b</fullName>
    </recommendedName>
</protein>
<keyword evidence="6 14" id="KW-0812">Transmembrane</keyword>
<evidence type="ECO:0000256" key="7">
    <source>
        <dbReference type="ARBA" id="ARBA00022723"/>
    </source>
</evidence>
<keyword evidence="12 14" id="KW-0496">Mitochondrion</keyword>
<feature type="domain" description="Cytochrome b/b6 N-terminal region profile" evidence="15">
    <location>
        <begin position="1"/>
        <end position="151"/>
    </location>
</feature>
<keyword evidence="5 14" id="KW-0679">Respiratory chain</keyword>
<reference evidence="17" key="1">
    <citation type="submission" date="2020-11" db="EMBL/GenBank/DDBJ databases">
        <authorList>
            <person name="Araujo D."/>
            <person name="De-Paula R."/>
            <person name="Tome L.M."/>
            <person name="Quintanilha-Peixoto G."/>
            <person name="Salvador-Montoya C."/>
            <person name="Del-Bem L.-E."/>
            <person name="Badotti F."/>
            <person name="Azevedo V."/>
            <person name="Brenig B."/>
            <person name="Aguiar E."/>
            <person name="Drechsler-Santos E."/>
            <person name="Fonseca P."/>
            <person name="Goes-Neto A."/>
        </authorList>
    </citation>
    <scope>NUCLEOTIDE SEQUENCE</scope>
</reference>
<dbReference type="PROSITE" id="PS51002">
    <property type="entry name" value="CYTB_NTER"/>
    <property type="match status" value="1"/>
</dbReference>
<reference evidence="17" key="2">
    <citation type="journal article" date="2021" name="Mitochondrion">
        <title>Comparative mitogenomics of Agaricomycetes: Diversity, abundance, impact and coding potential of putative open-reading frames.</title>
        <authorList>
            <person name="Araujo D.S."/>
            <person name="De-Paula R.B."/>
            <person name="Tome L.M."/>
            <person name="Quintanilha-Peixoto G."/>
            <person name="Salvador-Montoya C.A."/>
            <person name="Del-Bem L.-E."/>
            <person name="Badotti F."/>
            <person name="Azevedo V.A."/>
            <person name="Brenig B."/>
            <person name="Aguiar E.R."/>
            <person name="Drechsler-Santos E.R."/>
            <person name="Fonseca P.L."/>
            <person name="Goes-Neto A."/>
        </authorList>
    </citation>
    <scope>NUCLEOTIDE SEQUENCE</scope>
</reference>
<evidence type="ECO:0000256" key="11">
    <source>
        <dbReference type="ARBA" id="ARBA00023004"/>
    </source>
</evidence>
<dbReference type="Pfam" id="PF00033">
    <property type="entry name" value="Cytochrome_B"/>
    <property type="match status" value="1"/>
</dbReference>
<dbReference type="PANTHER" id="PTHR19271:SF16">
    <property type="entry name" value="CYTOCHROME B"/>
    <property type="match status" value="1"/>
</dbReference>
<dbReference type="InterPro" id="IPR027387">
    <property type="entry name" value="Cytb/b6-like_sf"/>
</dbReference>
<evidence type="ECO:0000259" key="16">
    <source>
        <dbReference type="PROSITE" id="PS51003"/>
    </source>
</evidence>
<keyword evidence="13 14" id="KW-0472">Membrane</keyword>
<evidence type="ECO:0000256" key="6">
    <source>
        <dbReference type="ARBA" id="ARBA00022692"/>
    </source>
</evidence>
<keyword evidence="7 14" id="KW-0479">Metal-binding</keyword>
<keyword evidence="9 14" id="KW-0249">Electron transport</keyword>
<keyword evidence="8" id="KW-0999">Mitochondrion inner membrane</keyword>
<evidence type="ECO:0000313" key="17">
    <source>
        <dbReference type="EMBL" id="QTF87868.1"/>
    </source>
</evidence>
<dbReference type="PANTHER" id="PTHR19271">
    <property type="entry name" value="CYTOCHROME B"/>
    <property type="match status" value="1"/>
</dbReference>
<feature type="transmembrane region" description="Helical" evidence="14">
    <location>
        <begin position="84"/>
        <end position="108"/>
    </location>
</feature>
<dbReference type="Pfam" id="PF00032">
    <property type="entry name" value="Cytochrom_B_C"/>
    <property type="match status" value="1"/>
</dbReference>
<feature type="domain" description="Cytochrome b/b6 C-terminal region profile" evidence="16">
    <location>
        <begin position="152"/>
        <end position="301"/>
    </location>
</feature>
<evidence type="ECO:0000256" key="4">
    <source>
        <dbReference type="ARBA" id="ARBA00022617"/>
    </source>
</evidence>
<comment type="function">
    <text evidence="14">Component of the ubiquinol-cytochrome c reductase complex (complex III or cytochrome b-c1 complex) that is part of the mitochondrial respiratory chain. The b-c1 complex mediates electron transfer from ubiquinol to cytochrome c. Contributes to the generation of a proton gradient across the mitochondrial membrane that is then used for ATP synthesis.</text>
</comment>
<dbReference type="EMBL" id="MW255595">
    <property type="protein sequence ID" value="QTF87868.1"/>
    <property type="molecule type" value="Genomic_DNA"/>
</dbReference>
<evidence type="ECO:0000256" key="1">
    <source>
        <dbReference type="ARBA" id="ARBA00004448"/>
    </source>
</evidence>
<comment type="similarity">
    <text evidence="14">Belongs to the cytochrome b family.</text>
</comment>
<sequence>MRLLKSQSILRIANSYVIDTPEPANISYLWNFGSLLGVCLIIQILTGVFLAMHYTPHVDFAFNSVEHLHIARGLYYSSYKEPRVLLWSIGVIIFIVMIATAFLGYVWGGFSVNNATLNRFFSLHFLLPFLLAALVVAHLIALHTHGSNNPNGISGNGDRIPFHPYFVFKDLVTIFAFLLVLSIMVFYYPNVLGQLLPFYAILRSIPNKLLGVIAMFGSLLILLILPLTDLSVIRGSQFRPLMRLAHWFFVVNFFILMWIGACHPTTPYLEIGQVATVIYFSWFLIIVPIIGIIENTAFDVANEQNKNLSK</sequence>
<evidence type="ECO:0000256" key="13">
    <source>
        <dbReference type="ARBA" id="ARBA00023136"/>
    </source>
</evidence>
<dbReference type="GO" id="GO:0005743">
    <property type="term" value="C:mitochondrial inner membrane"/>
    <property type="evidence" value="ECO:0007669"/>
    <property type="project" value="UniProtKB-SubCell"/>
</dbReference>
<name>A0A8A5M794_9AGAM</name>
<accession>A0A8A5M794</accession>
<dbReference type="SUPFAM" id="SSF81648">
    <property type="entry name" value="a domain/subunit of cytochrome bc1 complex (Ubiquinol-cytochrome c reductase)"/>
    <property type="match status" value="1"/>
</dbReference>
<comment type="cofactor">
    <cofactor evidence="14">
        <name>heme b</name>
        <dbReference type="ChEBI" id="CHEBI:60344"/>
    </cofactor>
    <text evidence="14">Binds 2 heme groups non-covalently.</text>
</comment>
<keyword evidence="11 14" id="KW-0408">Iron</keyword>
<feature type="transmembrane region" description="Helical" evidence="14">
    <location>
        <begin position="244"/>
        <end position="261"/>
    </location>
</feature>
<dbReference type="SUPFAM" id="SSF81342">
    <property type="entry name" value="Transmembrane di-heme cytochromes"/>
    <property type="match status" value="1"/>
</dbReference>
<dbReference type="InterPro" id="IPR005797">
    <property type="entry name" value="Cyt_b/b6_N"/>
</dbReference>
<keyword evidence="4 14" id="KW-0349">Heme</keyword>
<keyword evidence="10 14" id="KW-1133">Transmembrane helix</keyword>
<evidence type="ECO:0000256" key="5">
    <source>
        <dbReference type="ARBA" id="ARBA00022660"/>
    </source>
</evidence>
<gene>
    <name evidence="17" type="primary">cob</name>
</gene>
<evidence type="ECO:0000256" key="9">
    <source>
        <dbReference type="ARBA" id="ARBA00022982"/>
    </source>
</evidence>
<dbReference type="GO" id="GO:0046872">
    <property type="term" value="F:metal ion binding"/>
    <property type="evidence" value="ECO:0007669"/>
    <property type="project" value="UniProtKB-UniRule"/>
</dbReference>
<dbReference type="Gene3D" id="1.20.810.10">
    <property type="entry name" value="Cytochrome Bc1 Complex, Chain C"/>
    <property type="match status" value="2"/>
</dbReference>
<dbReference type="GO" id="GO:0016491">
    <property type="term" value="F:oxidoreductase activity"/>
    <property type="evidence" value="ECO:0007669"/>
    <property type="project" value="UniProtKB-UniRule"/>
</dbReference>
<evidence type="ECO:0000256" key="10">
    <source>
        <dbReference type="ARBA" id="ARBA00022989"/>
    </source>
</evidence>
<dbReference type="AlphaFoldDB" id="A0A8A5M794"/>
<keyword evidence="3 14" id="KW-0813">Transport</keyword>
<evidence type="ECO:0000256" key="12">
    <source>
        <dbReference type="ARBA" id="ARBA00023128"/>
    </source>
</evidence>
<feature type="transmembrane region" description="Helical" evidence="14">
    <location>
        <begin position="209"/>
        <end position="232"/>
    </location>
</feature>
<evidence type="ECO:0000256" key="14">
    <source>
        <dbReference type="RuleBase" id="RU362117"/>
    </source>
</evidence>
<geneLocation type="mitochondrion" evidence="17"/>
<dbReference type="GO" id="GO:0006122">
    <property type="term" value="P:mitochondrial electron transport, ubiquinol to cytochrome c"/>
    <property type="evidence" value="ECO:0007669"/>
    <property type="project" value="TreeGrafter"/>
</dbReference>
<dbReference type="PROSITE" id="PS51003">
    <property type="entry name" value="CYTB_CTER"/>
    <property type="match status" value="1"/>
</dbReference>
<dbReference type="InterPro" id="IPR016174">
    <property type="entry name" value="Di-haem_cyt_TM"/>
</dbReference>
<dbReference type="RefSeq" id="YP_010240527.1">
    <property type="nucleotide sequence ID" value="NC_059896.1"/>
</dbReference>
<feature type="transmembrane region" description="Helical" evidence="14">
    <location>
        <begin position="165"/>
        <end position="189"/>
    </location>
</feature>
<evidence type="ECO:0000256" key="2">
    <source>
        <dbReference type="ARBA" id="ARBA00013531"/>
    </source>
</evidence>
<dbReference type="GO" id="GO:0008121">
    <property type="term" value="F:quinol-cytochrome-c reductase activity"/>
    <property type="evidence" value="ECO:0007669"/>
    <property type="project" value="TreeGrafter"/>
</dbReference>
<evidence type="ECO:0000256" key="8">
    <source>
        <dbReference type="ARBA" id="ARBA00022792"/>
    </source>
</evidence>
<feature type="transmembrane region" description="Helical" evidence="14">
    <location>
        <begin position="273"/>
        <end position="293"/>
    </location>
</feature>
<dbReference type="InterPro" id="IPR005798">
    <property type="entry name" value="Cyt_b/b6_C"/>
</dbReference>
<feature type="transmembrane region" description="Helical" evidence="14">
    <location>
        <begin position="28"/>
        <end position="52"/>
    </location>
</feature>